<dbReference type="AlphaFoldDB" id="A0AAD7AMH8"/>
<evidence type="ECO:0000313" key="3">
    <source>
        <dbReference type="EMBL" id="KAJ7362763.1"/>
    </source>
</evidence>
<dbReference type="Proteomes" id="UP001218218">
    <property type="component" value="Unassembled WGS sequence"/>
</dbReference>
<keyword evidence="4" id="KW-1185">Reference proteome</keyword>
<keyword evidence="1" id="KW-0175">Coiled coil</keyword>
<feature type="compositionally biased region" description="Low complexity" evidence="2">
    <location>
        <begin position="210"/>
        <end position="224"/>
    </location>
</feature>
<sequence length="1026" mass="115234">MASNTGDFAWFDAAADFTTGEVMEYRRVMFPPLLSDSMHVPFLSVEDAPSWMTARGYALYQELNLAERLDPLRGHRYASLRELRAYREQVVGEAYVNHPFFQVDRADDWVAPAPFNTWMRLMRELEEERGRKANRFEAGSIRSYTPGSSVAASPPRSRTMSLAGSDRLSHSPRSRSSSAYPNSRRSYSAGSGFPSHTASPSAVLPHPNSRHSYSAGSGFSSRAASPSATLDLDFDIPSMIQPPHIKLPPAPPETMAIPQETITSISCETGLNAVKGKAVEEDLDPRIKVTRELYVDRVIPVTTAPKTWTVPRDDAAYKLDVRANTDVLKSKKGNKMRTIDAYIKAEDQDAWDGSTGHAGPKGDVWVYAFSGERVRARRAQLRCKGICVCEFVSEELFGDCERFEPDEQAMRDLWNHELDANEREAASPEAILSRFYTRVVSSKCKTECDGVPVMILLNNGPNQYGKLYFIGCSKWHPEKRWLHRYHSIPPNVDEEIFRYVLENKGHVPDGTVLNLNVQCVLSTHPRLGLKHCVFSHVLDGVIRPAKLLQRRCDTELIILIPVLPPNDPTSPNYYEWLPEYAFQAILILRNGHNHPAHPQIKPSAEDEHLLGAAMDALGTENLTVQTLLNGNHCDDLHRVDKVPLEVVTELRKILGAKDQAAVDKWHRYCAIQTDTAIGMLKSLQIAPNDYNLTPNTTNLAESAHAGTNAQTSTQLALLPGILRGLIFPRKYTRDNIQVDEIHRIIRNGVMRKRWNGPSEREKLSAQRKGWAAKAAFERNEHLIAFDELSQEREEGQEEWKFSLSRQKAIQGEIEELQEQLKVDRRREDLKTEVKVLRLEINTEKQNRRDWVSRRGEIDTKLRELRTGPLKGIQIQGRPAPIVSNSETPIPASTDNSNDTTILDTTGDSRPDEPASNMTLYLTDTDTQMDSHPVFNDNTLQTDDTDPGFEFNFGLASTTPAHSDTDILQIMATPVTLPSASVPGPAVLTPAATTPAVRRRRRQSVDENDIVEGIRQRTRSKRARGET</sequence>
<name>A0AAD7AMH8_9AGAR</name>
<feature type="compositionally biased region" description="Basic residues" evidence="2">
    <location>
        <begin position="1015"/>
        <end position="1026"/>
    </location>
</feature>
<evidence type="ECO:0000256" key="2">
    <source>
        <dbReference type="SAM" id="MobiDB-lite"/>
    </source>
</evidence>
<evidence type="ECO:0000313" key="4">
    <source>
        <dbReference type="Proteomes" id="UP001218218"/>
    </source>
</evidence>
<feature type="region of interest" description="Disordered" evidence="2">
    <location>
        <begin position="868"/>
        <end position="917"/>
    </location>
</feature>
<feature type="compositionally biased region" description="Low complexity" evidence="2">
    <location>
        <begin position="174"/>
        <end position="188"/>
    </location>
</feature>
<dbReference type="EMBL" id="JARIHO010000004">
    <property type="protein sequence ID" value="KAJ7362763.1"/>
    <property type="molecule type" value="Genomic_DNA"/>
</dbReference>
<organism evidence="3 4">
    <name type="scientific">Mycena albidolilacea</name>
    <dbReference type="NCBI Taxonomy" id="1033008"/>
    <lineage>
        <taxon>Eukaryota</taxon>
        <taxon>Fungi</taxon>
        <taxon>Dikarya</taxon>
        <taxon>Basidiomycota</taxon>
        <taxon>Agaricomycotina</taxon>
        <taxon>Agaricomycetes</taxon>
        <taxon>Agaricomycetidae</taxon>
        <taxon>Agaricales</taxon>
        <taxon>Marasmiineae</taxon>
        <taxon>Mycenaceae</taxon>
        <taxon>Mycena</taxon>
    </lineage>
</organism>
<feature type="region of interest" description="Disordered" evidence="2">
    <location>
        <begin position="144"/>
        <end position="224"/>
    </location>
</feature>
<feature type="compositionally biased region" description="Low complexity" evidence="2">
    <location>
        <begin position="985"/>
        <end position="995"/>
    </location>
</feature>
<feature type="region of interest" description="Disordered" evidence="2">
    <location>
        <begin position="985"/>
        <end position="1026"/>
    </location>
</feature>
<feature type="compositionally biased region" description="Polar residues" evidence="2">
    <location>
        <begin position="144"/>
        <end position="162"/>
    </location>
</feature>
<gene>
    <name evidence="3" type="ORF">DFH08DRAFT_799785</name>
</gene>
<reference evidence="3" key="1">
    <citation type="submission" date="2023-03" db="EMBL/GenBank/DDBJ databases">
        <title>Massive genome expansion in bonnet fungi (Mycena s.s.) driven by repeated elements and novel gene families across ecological guilds.</title>
        <authorList>
            <consortium name="Lawrence Berkeley National Laboratory"/>
            <person name="Harder C.B."/>
            <person name="Miyauchi S."/>
            <person name="Viragh M."/>
            <person name="Kuo A."/>
            <person name="Thoen E."/>
            <person name="Andreopoulos B."/>
            <person name="Lu D."/>
            <person name="Skrede I."/>
            <person name="Drula E."/>
            <person name="Henrissat B."/>
            <person name="Morin E."/>
            <person name="Kohler A."/>
            <person name="Barry K."/>
            <person name="LaButti K."/>
            <person name="Morin E."/>
            <person name="Salamov A."/>
            <person name="Lipzen A."/>
            <person name="Mereny Z."/>
            <person name="Hegedus B."/>
            <person name="Baldrian P."/>
            <person name="Stursova M."/>
            <person name="Weitz H."/>
            <person name="Taylor A."/>
            <person name="Grigoriev I.V."/>
            <person name="Nagy L.G."/>
            <person name="Martin F."/>
            <person name="Kauserud H."/>
        </authorList>
    </citation>
    <scope>NUCLEOTIDE SEQUENCE</scope>
    <source>
        <strain evidence="3">CBHHK002</strain>
    </source>
</reference>
<evidence type="ECO:0000256" key="1">
    <source>
        <dbReference type="SAM" id="Coils"/>
    </source>
</evidence>
<feature type="compositionally biased region" description="Polar residues" evidence="2">
    <location>
        <begin position="882"/>
        <end position="905"/>
    </location>
</feature>
<accession>A0AAD7AMH8</accession>
<protein>
    <submittedName>
        <fullName evidence="3">Uncharacterized protein</fullName>
    </submittedName>
</protein>
<proteinExistence type="predicted"/>
<feature type="coiled-coil region" evidence="1">
    <location>
        <begin position="806"/>
        <end position="846"/>
    </location>
</feature>
<comment type="caution">
    <text evidence="3">The sequence shown here is derived from an EMBL/GenBank/DDBJ whole genome shotgun (WGS) entry which is preliminary data.</text>
</comment>